<keyword evidence="3" id="KW-1185">Reference proteome</keyword>
<dbReference type="Proteomes" id="UP001353858">
    <property type="component" value="Unassembled WGS sequence"/>
</dbReference>
<organism evidence="2 3">
    <name type="scientific">Aquatica leii</name>
    <dbReference type="NCBI Taxonomy" id="1421715"/>
    <lineage>
        <taxon>Eukaryota</taxon>
        <taxon>Metazoa</taxon>
        <taxon>Ecdysozoa</taxon>
        <taxon>Arthropoda</taxon>
        <taxon>Hexapoda</taxon>
        <taxon>Insecta</taxon>
        <taxon>Pterygota</taxon>
        <taxon>Neoptera</taxon>
        <taxon>Endopterygota</taxon>
        <taxon>Coleoptera</taxon>
        <taxon>Polyphaga</taxon>
        <taxon>Elateriformia</taxon>
        <taxon>Elateroidea</taxon>
        <taxon>Lampyridae</taxon>
        <taxon>Luciolinae</taxon>
        <taxon>Aquatica</taxon>
    </lineage>
</organism>
<gene>
    <name evidence="2" type="ORF">RN001_016316</name>
</gene>
<protein>
    <submittedName>
        <fullName evidence="2">Uncharacterized protein</fullName>
    </submittedName>
</protein>
<evidence type="ECO:0000313" key="2">
    <source>
        <dbReference type="EMBL" id="KAK4872192.1"/>
    </source>
</evidence>
<reference evidence="3" key="1">
    <citation type="submission" date="2023-01" db="EMBL/GenBank/DDBJ databases">
        <title>Key to firefly adult light organ development and bioluminescence: homeobox transcription factors regulate luciferase expression and transportation to peroxisome.</title>
        <authorList>
            <person name="Fu X."/>
        </authorList>
    </citation>
    <scope>NUCLEOTIDE SEQUENCE [LARGE SCALE GENOMIC DNA]</scope>
</reference>
<evidence type="ECO:0000313" key="3">
    <source>
        <dbReference type="Proteomes" id="UP001353858"/>
    </source>
</evidence>
<comment type="caution">
    <text evidence="2">The sequence shown here is derived from an EMBL/GenBank/DDBJ whole genome shotgun (WGS) entry which is preliminary data.</text>
</comment>
<feature type="region of interest" description="Disordered" evidence="1">
    <location>
        <begin position="147"/>
        <end position="166"/>
    </location>
</feature>
<dbReference type="EMBL" id="JARPUR010000008">
    <property type="protein sequence ID" value="KAK4872192.1"/>
    <property type="molecule type" value="Genomic_DNA"/>
</dbReference>
<sequence length="267" mass="30363">MDPKTFYGRKEHTRLEHAVEDIISQEFNEDEDLEICILPPPVDELTDTEEFDDDISLNVDDIPVDIPGSVEISKPQVTCGVERTTDGIALQVKIGAGAKLELLEPPFEVTFENTGSKIEVDFAKVKNTSIFKAPIVKQTELLLSDPEHSQSDFSSDSEDLYQLESDQSSLSENMSNNCRQYELCENVINTFDEVFENVYEADYDKEFEEFFQERLEIDAMFLKLKLKVIAYCNDNPQSGSPPIYPNGLKLPPVNFPGKYEEKRLTPQ</sequence>
<name>A0AAN7SBB6_9COLE</name>
<evidence type="ECO:0000256" key="1">
    <source>
        <dbReference type="SAM" id="MobiDB-lite"/>
    </source>
</evidence>
<accession>A0AAN7SBB6</accession>
<proteinExistence type="predicted"/>
<dbReference type="AlphaFoldDB" id="A0AAN7SBB6"/>